<name>A0A843XMS4_COLES</name>
<evidence type="ECO:0000313" key="2">
    <source>
        <dbReference type="EMBL" id="MQM20483.1"/>
    </source>
</evidence>
<reference evidence="2" key="1">
    <citation type="submission" date="2017-07" db="EMBL/GenBank/DDBJ databases">
        <title>Taro Niue Genome Assembly and Annotation.</title>
        <authorList>
            <person name="Atibalentja N."/>
            <person name="Keating K."/>
            <person name="Fields C.J."/>
        </authorList>
    </citation>
    <scope>NUCLEOTIDE SEQUENCE</scope>
    <source>
        <strain evidence="2">Niue_2</strain>
        <tissue evidence="2">Leaf</tissue>
    </source>
</reference>
<accession>A0A843XMS4</accession>
<proteinExistence type="predicted"/>
<comment type="caution">
    <text evidence="2">The sequence shown here is derived from an EMBL/GenBank/DDBJ whole genome shotgun (WGS) entry which is preliminary data.</text>
</comment>
<evidence type="ECO:0000256" key="1">
    <source>
        <dbReference type="SAM" id="MobiDB-lite"/>
    </source>
</evidence>
<feature type="compositionally biased region" description="Basic and acidic residues" evidence="1">
    <location>
        <begin position="46"/>
        <end position="62"/>
    </location>
</feature>
<dbReference type="EMBL" id="NMUH01009862">
    <property type="protein sequence ID" value="MQM20483.1"/>
    <property type="molecule type" value="Genomic_DNA"/>
</dbReference>
<protein>
    <submittedName>
        <fullName evidence="2">Uncharacterized protein</fullName>
    </submittedName>
</protein>
<organism evidence="2 3">
    <name type="scientific">Colocasia esculenta</name>
    <name type="common">Wild taro</name>
    <name type="synonym">Arum esculentum</name>
    <dbReference type="NCBI Taxonomy" id="4460"/>
    <lineage>
        <taxon>Eukaryota</taxon>
        <taxon>Viridiplantae</taxon>
        <taxon>Streptophyta</taxon>
        <taxon>Embryophyta</taxon>
        <taxon>Tracheophyta</taxon>
        <taxon>Spermatophyta</taxon>
        <taxon>Magnoliopsida</taxon>
        <taxon>Liliopsida</taxon>
        <taxon>Araceae</taxon>
        <taxon>Aroideae</taxon>
        <taxon>Colocasieae</taxon>
        <taxon>Colocasia</taxon>
    </lineage>
</organism>
<dbReference type="Proteomes" id="UP000652761">
    <property type="component" value="Unassembled WGS sequence"/>
</dbReference>
<keyword evidence="3" id="KW-1185">Reference proteome</keyword>
<dbReference type="AlphaFoldDB" id="A0A843XMS4"/>
<sequence length="70" mass="7770">MDHLSTGNTPDWTRDSLSRPSYVFLALAHVLSRRAGCTLNTLYTLRDQHDPNGLSKSDDDLTHTNGDGLE</sequence>
<gene>
    <name evidence="2" type="ORF">Taro_053504</name>
</gene>
<evidence type="ECO:0000313" key="3">
    <source>
        <dbReference type="Proteomes" id="UP000652761"/>
    </source>
</evidence>
<feature type="region of interest" description="Disordered" evidence="1">
    <location>
        <begin position="46"/>
        <end position="70"/>
    </location>
</feature>